<comment type="caution">
    <text evidence="2">The sequence shown here is derived from an EMBL/GenBank/DDBJ whole genome shotgun (WGS) entry which is preliminary data.</text>
</comment>
<evidence type="ECO:0000313" key="3">
    <source>
        <dbReference type="Proteomes" id="UP000657385"/>
    </source>
</evidence>
<dbReference type="AlphaFoldDB" id="A0A931B658"/>
<dbReference type="PANTHER" id="PTHR47691:SF3">
    <property type="entry name" value="HTH-TYPE TRANSCRIPTIONAL REGULATOR RV0890C-RELATED"/>
    <property type="match status" value="1"/>
</dbReference>
<protein>
    <submittedName>
        <fullName evidence="2">Tetratricopeptide repeat protein</fullName>
    </submittedName>
</protein>
<dbReference type="InterPro" id="IPR027417">
    <property type="entry name" value="P-loop_NTPase"/>
</dbReference>
<dbReference type="GO" id="GO:0043531">
    <property type="term" value="F:ADP binding"/>
    <property type="evidence" value="ECO:0007669"/>
    <property type="project" value="InterPro"/>
</dbReference>
<dbReference type="SMART" id="SM00028">
    <property type="entry name" value="TPR"/>
    <property type="match status" value="4"/>
</dbReference>
<dbReference type="Gene3D" id="1.10.10.10">
    <property type="entry name" value="Winged helix-like DNA-binding domain superfamily/Winged helix DNA-binding domain"/>
    <property type="match status" value="1"/>
</dbReference>
<evidence type="ECO:0000313" key="2">
    <source>
        <dbReference type="EMBL" id="MBF9070963.1"/>
    </source>
</evidence>
<accession>A0A931B658</accession>
<dbReference type="SUPFAM" id="SSF52540">
    <property type="entry name" value="P-loop containing nucleoside triphosphate hydrolases"/>
    <property type="match status" value="1"/>
</dbReference>
<feature type="domain" description="NB-ARC" evidence="1">
    <location>
        <begin position="67"/>
        <end position="215"/>
    </location>
</feature>
<organism evidence="2 3">
    <name type="scientific">Streptacidiphilus fuscans</name>
    <dbReference type="NCBI Taxonomy" id="2789292"/>
    <lineage>
        <taxon>Bacteria</taxon>
        <taxon>Bacillati</taxon>
        <taxon>Actinomycetota</taxon>
        <taxon>Actinomycetes</taxon>
        <taxon>Kitasatosporales</taxon>
        <taxon>Streptomycetaceae</taxon>
        <taxon>Streptacidiphilus</taxon>
    </lineage>
</organism>
<dbReference type="Gene3D" id="3.40.50.300">
    <property type="entry name" value="P-loop containing nucleotide triphosphate hydrolases"/>
    <property type="match status" value="1"/>
</dbReference>
<dbReference type="InterPro" id="IPR002182">
    <property type="entry name" value="NB-ARC"/>
</dbReference>
<dbReference type="Gene3D" id="1.25.40.10">
    <property type="entry name" value="Tetratricopeptide repeat domain"/>
    <property type="match status" value="1"/>
</dbReference>
<dbReference type="EMBL" id="JADPRT010000010">
    <property type="protein sequence ID" value="MBF9070963.1"/>
    <property type="molecule type" value="Genomic_DNA"/>
</dbReference>
<dbReference type="PRINTS" id="PR00364">
    <property type="entry name" value="DISEASERSIST"/>
</dbReference>
<dbReference type="Pfam" id="PF00931">
    <property type="entry name" value="NB-ARC"/>
    <property type="match status" value="1"/>
</dbReference>
<dbReference type="InterPro" id="IPR011990">
    <property type="entry name" value="TPR-like_helical_dom_sf"/>
</dbReference>
<dbReference type="InterPro" id="IPR036388">
    <property type="entry name" value="WH-like_DNA-bd_sf"/>
</dbReference>
<dbReference type="Pfam" id="PF13374">
    <property type="entry name" value="TPR_10"/>
    <property type="match status" value="1"/>
</dbReference>
<dbReference type="PANTHER" id="PTHR47691">
    <property type="entry name" value="REGULATOR-RELATED"/>
    <property type="match status" value="1"/>
</dbReference>
<name>A0A931B658_9ACTN</name>
<dbReference type="Pfam" id="PF13424">
    <property type="entry name" value="TPR_12"/>
    <property type="match status" value="2"/>
</dbReference>
<dbReference type="RefSeq" id="WP_196196135.1">
    <property type="nucleotide sequence ID" value="NZ_JADPRT010000010.1"/>
</dbReference>
<dbReference type="Proteomes" id="UP000657385">
    <property type="component" value="Unassembled WGS sequence"/>
</dbReference>
<keyword evidence="3" id="KW-1185">Reference proteome</keyword>
<reference evidence="2" key="1">
    <citation type="submission" date="2020-11" db="EMBL/GenBank/DDBJ databases">
        <title>Isolation and identification of active actinomycetes.</title>
        <authorList>
            <person name="Yu B."/>
        </authorList>
    </citation>
    <scope>NUCLEOTIDE SEQUENCE</scope>
    <source>
        <strain evidence="2">NEAU-YB345</strain>
    </source>
</reference>
<dbReference type="InterPro" id="IPR019734">
    <property type="entry name" value="TPR_rpt"/>
</dbReference>
<dbReference type="SUPFAM" id="SSF48452">
    <property type="entry name" value="TPR-like"/>
    <property type="match status" value="1"/>
</dbReference>
<proteinExistence type="predicted"/>
<sequence length="699" mass="75929">MSTNDFSGSAVNAVQADTVHNLTFIGAPANEPLPVPRQIPRPISDFRDRVTFQVELDALLGGADGRPSTGVVIVSGMGGVGKTSLAVHWMHRVAESFPHGHLYANLRGFSKGRPATAHEVLDQFLRALDVPESKIPADEESRAALFRTWTSDRSFLVLLDNASSAEQVRALIPSSPRALTLITSRNQLSGLAAESGARRIRLRPFDNEDAVALLTAGTDAAGPSEVALAARLAQSCGHLPLTLRIVQSRIGARADLPFSTAAEEIAEELLGPRPSLHAFSPFDGDSSTEVHMVFAASYDDLPADLARTFRLLGLHPGEDFGVSDAAALSALEQREAARQLNRLVQLSLLEESDRARFRFHDLLRSFAAEHVEQDEVGPATERLLNFYLAHTDAADRALAPGRRHVLDDPEVSATFASYEDALAWCELERSNLLAGIRLADERGEDALCWRTAMALITFLHLRGYDDQWIDMCEVALRAARRLGDRWGEAWCLMSLGGAYREAGRLDSAAELDRLAADLWRELGDAEGEGKSLNNLGSVLLDQGRIDEASPVIAEALRIRRPRGGRELPISLIQLGRLQLLRDEVDLAEESFQEAMGLAHSADRINVADTHEGLGHVALRRGRLDAARSAFADAASGFQASGASPAQARALRELARCLRDLGRSTESLEAFQQAHHLLEQLSDPTAADVLQEIEELSSGA</sequence>
<gene>
    <name evidence="2" type="ORF">I2501_23380</name>
</gene>
<evidence type="ECO:0000259" key="1">
    <source>
        <dbReference type="Pfam" id="PF00931"/>
    </source>
</evidence>